<accession>A0A7V6A1X0</accession>
<dbReference type="AlphaFoldDB" id="A0A7V6A1X0"/>
<dbReference type="PANTHER" id="PTHR32182:SF22">
    <property type="entry name" value="ATP-DEPENDENT ENDONUCLEASE, OLD FAMILY-RELATED"/>
    <property type="match status" value="1"/>
</dbReference>
<dbReference type="InterPro" id="IPR014555">
    <property type="entry name" value="RecF-like"/>
</dbReference>
<sequence>MIKNIKINNFMSIKDVSLDFHLRNVLVGPNMAGKSNIIKALKFLTHVSIGGLNAAITGNGGFSEILWKGLDEGKISFHLDCEVIKDHAESKNFRYELSITGSALTNAFIVESEKLTILSNDKELILANFISGRGEAFHQDGSLAFEQKNQSIQSVLEYSVPGWEGTIFKQFISRWRYYHLIPFRMRQVNPISEQYFLNESGDNLASWLLTLQTRYREDYKLLEQVIQDTMPEIMGVLTPPTQVGTTFVQISERHLKRPVIFWGISDGALIFIALLSLIFTPSTLGAPLICIEEPENHLHPKLIETLIEILRQRQIELAPNLAQIIVTTHYPYLIDMFPIDDLLAVTKKEGATHCDRLSEKKTSKNF</sequence>
<dbReference type="PIRSF" id="PIRSF029347">
    <property type="entry name" value="RecF"/>
    <property type="match status" value="1"/>
</dbReference>
<keyword evidence="1" id="KW-0812">Transmembrane</keyword>
<dbReference type="GO" id="GO:0006302">
    <property type="term" value="P:double-strand break repair"/>
    <property type="evidence" value="ECO:0007669"/>
    <property type="project" value="TreeGrafter"/>
</dbReference>
<dbReference type="Pfam" id="PF13304">
    <property type="entry name" value="AAA_21"/>
    <property type="match status" value="1"/>
</dbReference>
<protein>
    <recommendedName>
        <fullName evidence="2">ATPase AAA-type core domain-containing protein</fullName>
    </recommendedName>
</protein>
<dbReference type="InterPro" id="IPR027417">
    <property type="entry name" value="P-loop_NTPase"/>
</dbReference>
<feature type="transmembrane region" description="Helical" evidence="1">
    <location>
        <begin position="259"/>
        <end position="279"/>
    </location>
</feature>
<evidence type="ECO:0000256" key="1">
    <source>
        <dbReference type="SAM" id="Phobius"/>
    </source>
</evidence>
<dbReference type="EMBL" id="DTGR01000038">
    <property type="protein sequence ID" value="HHS28548.1"/>
    <property type="molecule type" value="Genomic_DNA"/>
</dbReference>
<name>A0A7V6A1X0_9BACT</name>
<dbReference type="Gene3D" id="3.40.50.300">
    <property type="entry name" value="P-loop containing nucleotide triphosphate hydrolases"/>
    <property type="match status" value="1"/>
</dbReference>
<dbReference type="InterPro" id="IPR003959">
    <property type="entry name" value="ATPase_AAA_core"/>
</dbReference>
<dbReference type="PANTHER" id="PTHR32182">
    <property type="entry name" value="DNA REPLICATION AND REPAIR PROTEIN RECF"/>
    <property type="match status" value="1"/>
</dbReference>
<reference evidence="3" key="1">
    <citation type="journal article" date="2020" name="mSystems">
        <title>Genome- and Community-Level Interaction Insights into Carbon Utilization and Element Cycling Functions of Hydrothermarchaeota in Hydrothermal Sediment.</title>
        <authorList>
            <person name="Zhou Z."/>
            <person name="Liu Y."/>
            <person name="Xu W."/>
            <person name="Pan J."/>
            <person name="Luo Z.H."/>
            <person name="Li M."/>
        </authorList>
    </citation>
    <scope>NUCLEOTIDE SEQUENCE [LARGE SCALE GENOMIC DNA]</scope>
    <source>
        <strain evidence="3">SpSt-767</strain>
    </source>
</reference>
<proteinExistence type="predicted"/>
<gene>
    <name evidence="3" type="ORF">ENV52_02460</name>
</gene>
<dbReference type="GO" id="GO:0016887">
    <property type="term" value="F:ATP hydrolysis activity"/>
    <property type="evidence" value="ECO:0007669"/>
    <property type="project" value="InterPro"/>
</dbReference>
<dbReference type="GO" id="GO:0000731">
    <property type="term" value="P:DNA synthesis involved in DNA repair"/>
    <property type="evidence" value="ECO:0007669"/>
    <property type="project" value="TreeGrafter"/>
</dbReference>
<feature type="domain" description="ATPase AAA-type core" evidence="2">
    <location>
        <begin position="24"/>
        <end position="335"/>
    </location>
</feature>
<dbReference type="SUPFAM" id="SSF52540">
    <property type="entry name" value="P-loop containing nucleoside triphosphate hydrolases"/>
    <property type="match status" value="1"/>
</dbReference>
<keyword evidence="1" id="KW-1133">Transmembrane helix</keyword>
<comment type="caution">
    <text evidence="3">The sequence shown here is derived from an EMBL/GenBank/DDBJ whole genome shotgun (WGS) entry which is preliminary data.</text>
</comment>
<dbReference type="GO" id="GO:0005524">
    <property type="term" value="F:ATP binding"/>
    <property type="evidence" value="ECO:0007669"/>
    <property type="project" value="InterPro"/>
</dbReference>
<evidence type="ECO:0000313" key="3">
    <source>
        <dbReference type="EMBL" id="HHS28548.1"/>
    </source>
</evidence>
<keyword evidence="1" id="KW-0472">Membrane</keyword>
<organism evidence="3">
    <name type="scientific">Desulfobacca acetoxidans</name>
    <dbReference type="NCBI Taxonomy" id="60893"/>
    <lineage>
        <taxon>Bacteria</taxon>
        <taxon>Pseudomonadati</taxon>
        <taxon>Thermodesulfobacteriota</taxon>
        <taxon>Desulfobaccia</taxon>
        <taxon>Desulfobaccales</taxon>
        <taxon>Desulfobaccaceae</taxon>
        <taxon>Desulfobacca</taxon>
    </lineage>
</organism>
<evidence type="ECO:0000259" key="2">
    <source>
        <dbReference type="Pfam" id="PF13304"/>
    </source>
</evidence>